<dbReference type="OrthoDB" id="760868at2759"/>
<accession>A0A1B7MEU5</accession>
<organism evidence="1 2">
    <name type="scientific">Rhizopogon vinicolor AM-OR11-026</name>
    <dbReference type="NCBI Taxonomy" id="1314800"/>
    <lineage>
        <taxon>Eukaryota</taxon>
        <taxon>Fungi</taxon>
        <taxon>Dikarya</taxon>
        <taxon>Basidiomycota</taxon>
        <taxon>Agaricomycotina</taxon>
        <taxon>Agaricomycetes</taxon>
        <taxon>Agaricomycetidae</taxon>
        <taxon>Boletales</taxon>
        <taxon>Suillineae</taxon>
        <taxon>Rhizopogonaceae</taxon>
        <taxon>Rhizopogon</taxon>
    </lineage>
</organism>
<sequence>MVVDKTIRSTCTLVGIVHVNASKRAAEVVSYIESSPEILGQVQVAIIHIMRFTLEIESIGVSALICLICPSSRDITEHVARFELTCDIFKSDAVDFLNEILPLAGQLRVVWYRCAQGTPRLQA</sequence>
<evidence type="ECO:0000313" key="2">
    <source>
        <dbReference type="Proteomes" id="UP000092154"/>
    </source>
</evidence>
<dbReference type="EMBL" id="KV449591">
    <property type="protein sequence ID" value="OAX31114.1"/>
    <property type="molecule type" value="Genomic_DNA"/>
</dbReference>
<name>A0A1B7MEU5_9AGAM</name>
<dbReference type="STRING" id="1314800.A0A1B7MEU5"/>
<proteinExistence type="predicted"/>
<reference evidence="1 2" key="1">
    <citation type="submission" date="2016-06" db="EMBL/GenBank/DDBJ databases">
        <title>Comparative genomics of the ectomycorrhizal sister species Rhizopogon vinicolor and Rhizopogon vesiculosus (Basidiomycota: Boletales) reveals a divergence of the mating type B locus.</title>
        <authorList>
            <consortium name="DOE Joint Genome Institute"/>
            <person name="Mujic A.B."/>
            <person name="Kuo A."/>
            <person name="Tritt A."/>
            <person name="Lipzen A."/>
            <person name="Chen C."/>
            <person name="Johnson J."/>
            <person name="Sharma A."/>
            <person name="Barry K."/>
            <person name="Grigoriev I.V."/>
            <person name="Spatafora J.W."/>
        </authorList>
    </citation>
    <scope>NUCLEOTIDE SEQUENCE [LARGE SCALE GENOMIC DNA]</scope>
    <source>
        <strain evidence="1 2">AM-OR11-026</strain>
    </source>
</reference>
<evidence type="ECO:0000313" key="1">
    <source>
        <dbReference type="EMBL" id="OAX31114.1"/>
    </source>
</evidence>
<keyword evidence="2" id="KW-1185">Reference proteome</keyword>
<dbReference type="AlphaFoldDB" id="A0A1B7MEU5"/>
<dbReference type="InParanoid" id="A0A1B7MEU5"/>
<dbReference type="Proteomes" id="UP000092154">
    <property type="component" value="Unassembled WGS sequence"/>
</dbReference>
<gene>
    <name evidence="1" type="ORF">K503DRAFT_806362</name>
</gene>
<protein>
    <submittedName>
        <fullName evidence="1">Uncharacterized protein</fullName>
    </submittedName>
</protein>